<dbReference type="EMBL" id="MIHH01000017">
    <property type="protein sequence ID" value="OIQ08077.1"/>
    <property type="molecule type" value="Genomic_DNA"/>
</dbReference>
<comment type="caution">
    <text evidence="1">The sequence shown here is derived from an EMBL/GenBank/DDBJ whole genome shotgun (WGS) entry which is preliminary data.</text>
</comment>
<sequence length="74" mass="8576">MELPVTRWTRVEELVEQHPEVVHYFIRHGVSPFFCDGAFPSDLGRLLEIKKVPDPDSFINGLNYFLRNCSEEPG</sequence>
<gene>
    <name evidence="1" type="ORF">MOOR_23570</name>
</gene>
<organism evidence="1 2">
    <name type="scientific">Neomoorella thermoacetica</name>
    <name type="common">Clostridium thermoaceticum</name>
    <dbReference type="NCBI Taxonomy" id="1525"/>
    <lineage>
        <taxon>Bacteria</taxon>
        <taxon>Bacillati</taxon>
        <taxon>Bacillota</taxon>
        <taxon>Clostridia</taxon>
        <taxon>Neomoorellales</taxon>
        <taxon>Neomoorellaceae</taxon>
        <taxon>Neomoorella</taxon>
    </lineage>
</organism>
<evidence type="ECO:0008006" key="3">
    <source>
        <dbReference type="Google" id="ProtNLM"/>
    </source>
</evidence>
<accession>A0A1J5JFV1</accession>
<name>A0A1J5JFV1_NEOTH</name>
<reference evidence="1 2" key="1">
    <citation type="submission" date="2016-08" db="EMBL/GenBank/DDBJ databases">
        <title>Genome-based comparison of Moorella thermoacetic strains.</title>
        <authorList>
            <person name="Poehlein A."/>
            <person name="Bengelsdorf F.R."/>
            <person name="Esser C."/>
            <person name="Duerre P."/>
            <person name="Daniel R."/>
        </authorList>
    </citation>
    <scope>NUCLEOTIDE SEQUENCE [LARGE SCALE GENOMIC DNA]</scope>
    <source>
        <strain evidence="1 2">DSM 11768</strain>
    </source>
</reference>
<dbReference type="RefSeq" id="WP_071521403.1">
    <property type="nucleotide sequence ID" value="NZ_MIHH01000017.1"/>
</dbReference>
<dbReference type="Gene3D" id="1.10.3910.10">
    <property type="entry name" value="SP0561-like"/>
    <property type="match status" value="1"/>
</dbReference>
<dbReference type="SUPFAM" id="SSF140683">
    <property type="entry name" value="SP0561-like"/>
    <property type="match status" value="1"/>
</dbReference>
<evidence type="ECO:0000313" key="2">
    <source>
        <dbReference type="Proteomes" id="UP000182743"/>
    </source>
</evidence>
<proteinExistence type="predicted"/>
<dbReference type="AlphaFoldDB" id="A0A1J5JFV1"/>
<protein>
    <recommendedName>
        <fullName evidence="3">DUF1858 domain-containing protein</fullName>
    </recommendedName>
</protein>
<dbReference type="Proteomes" id="UP000182743">
    <property type="component" value="Unassembled WGS sequence"/>
</dbReference>
<dbReference type="InterPro" id="IPR038062">
    <property type="entry name" value="ScdA-like_N_sf"/>
</dbReference>
<evidence type="ECO:0000313" key="1">
    <source>
        <dbReference type="EMBL" id="OIQ08077.1"/>
    </source>
</evidence>